<evidence type="ECO:0000313" key="8">
    <source>
        <dbReference type="EMBL" id="KIZ06117.1"/>
    </source>
</evidence>
<dbReference type="AlphaFoldDB" id="A0A0D2N0R6"/>
<dbReference type="InterPro" id="IPR006620">
    <property type="entry name" value="Pro_4_hyd_alph"/>
</dbReference>
<dbReference type="SMART" id="SM00702">
    <property type="entry name" value="P4Hc"/>
    <property type="match status" value="1"/>
</dbReference>
<evidence type="ECO:0000256" key="5">
    <source>
        <dbReference type="ARBA" id="ARBA00023004"/>
    </source>
</evidence>
<name>A0A0D2N0R6_9CHLO</name>
<feature type="compositionally biased region" description="Low complexity" evidence="6">
    <location>
        <begin position="476"/>
        <end position="487"/>
    </location>
</feature>
<sequence>MGTALSGGRWVSGGARGDVNAWVTPAELAEGGCSLLAAIVEDLTQQLRSQFAAQGYDVSGRASFQLACYPGGGARYVRHADASGSSPGRCITALLYLNPSDWNPQADGGQLALYNYSSMDGPQGLGFLSGEPAVVIAPLGGRLVVFESHLEHEVLPAHRERYSVTAWLYRGDASAGGGAGRSVGEDPGGSGYSEDGGADAAGCGGAAQDGVAWQSAQRPSTAAPPPPAAVRQEGLGAEEVWRGRIFVSIPAYRDAECAWTLKDLFLKADHPDRVFAGVAWQCRFALLDARRAAGPCAARAAAEALWRGEEFVLQIDAHMRFVRGWDVKCIQQLQRAEVASAAGRAVLSAYPPGYEGAGAAAAVPEDAPATVVEASGFDAEGMLRLRGSFSRASLLRDAPYCPLLRHLFFGEEAYQLARLWTRGYDVFAPAAPLAFHQWERGARAASYQGDGRVVAAERAEAQARVLRVLGSAGPAPAGGASAGRQQGPSGGGVGRSCAGAGAGDGSGADAACWEPGGIWGLGLERTLQELEQHCGVRFAERRIM</sequence>
<dbReference type="PROSITE" id="PS51471">
    <property type="entry name" value="FE2OG_OXY"/>
    <property type="match status" value="1"/>
</dbReference>
<evidence type="ECO:0000313" key="9">
    <source>
        <dbReference type="Proteomes" id="UP000054498"/>
    </source>
</evidence>
<dbReference type="Pfam" id="PF13640">
    <property type="entry name" value="2OG-FeII_Oxy_3"/>
    <property type="match status" value="1"/>
</dbReference>
<dbReference type="PANTHER" id="PTHR34496:SF9">
    <property type="entry name" value="[SKP1-PROTEIN]-HYDROXYPROLINE N-ACETYLGLUCOSAMINYLTRANSFERASE"/>
    <property type="match status" value="1"/>
</dbReference>
<protein>
    <submittedName>
        <fullName evidence="8">Putative Egl nine</fullName>
    </submittedName>
</protein>
<keyword evidence="4" id="KW-0560">Oxidoreductase</keyword>
<dbReference type="InterPro" id="IPR021067">
    <property type="entry name" value="Glycosyltransferase"/>
</dbReference>
<evidence type="ECO:0000256" key="1">
    <source>
        <dbReference type="ARBA" id="ARBA00001961"/>
    </source>
</evidence>
<feature type="compositionally biased region" description="Gly residues" evidence="6">
    <location>
        <begin position="175"/>
        <end position="191"/>
    </location>
</feature>
<dbReference type="GeneID" id="25734715"/>
<keyword evidence="9" id="KW-1185">Reference proteome</keyword>
<dbReference type="EMBL" id="KK100412">
    <property type="protein sequence ID" value="KIZ06117.1"/>
    <property type="molecule type" value="Genomic_DNA"/>
</dbReference>
<evidence type="ECO:0000256" key="4">
    <source>
        <dbReference type="ARBA" id="ARBA00023002"/>
    </source>
</evidence>
<dbReference type="Pfam" id="PF11397">
    <property type="entry name" value="GlcNAc"/>
    <property type="match status" value="3"/>
</dbReference>
<dbReference type="KEGG" id="mng:MNEG_1837"/>
<dbReference type="GO" id="GO:0031418">
    <property type="term" value="F:L-ascorbic acid binding"/>
    <property type="evidence" value="ECO:0007669"/>
    <property type="project" value="InterPro"/>
</dbReference>
<evidence type="ECO:0000259" key="7">
    <source>
        <dbReference type="PROSITE" id="PS51471"/>
    </source>
</evidence>
<dbReference type="RefSeq" id="XP_013905136.1">
    <property type="nucleotide sequence ID" value="XM_014049682.1"/>
</dbReference>
<dbReference type="InterPro" id="IPR044862">
    <property type="entry name" value="Pro_4_hyd_alph_FE2OG_OXY"/>
</dbReference>
<dbReference type="PANTHER" id="PTHR34496">
    <property type="entry name" value="GLCNAC TRANSFERASE-RELATED"/>
    <property type="match status" value="1"/>
</dbReference>
<accession>A0A0D2N0R6</accession>
<proteinExistence type="predicted"/>
<dbReference type="GO" id="GO:0005506">
    <property type="term" value="F:iron ion binding"/>
    <property type="evidence" value="ECO:0007669"/>
    <property type="project" value="InterPro"/>
</dbReference>
<dbReference type="Gene3D" id="2.60.120.620">
    <property type="entry name" value="q2cbj1_9rhob like domain"/>
    <property type="match status" value="1"/>
</dbReference>
<comment type="cofactor">
    <cofactor evidence="1">
        <name>L-ascorbate</name>
        <dbReference type="ChEBI" id="CHEBI:38290"/>
    </cofactor>
</comment>
<keyword evidence="2" id="KW-0479">Metal-binding</keyword>
<keyword evidence="3" id="KW-0223">Dioxygenase</keyword>
<dbReference type="OrthoDB" id="76265at2759"/>
<reference evidence="8 9" key="1">
    <citation type="journal article" date="2013" name="BMC Genomics">
        <title>Reconstruction of the lipid metabolism for the microalga Monoraphidium neglectum from its genome sequence reveals characteristics suitable for biofuel production.</title>
        <authorList>
            <person name="Bogen C."/>
            <person name="Al-Dilaimi A."/>
            <person name="Albersmeier A."/>
            <person name="Wichmann J."/>
            <person name="Grundmann M."/>
            <person name="Rupp O."/>
            <person name="Lauersen K.J."/>
            <person name="Blifernez-Klassen O."/>
            <person name="Kalinowski J."/>
            <person name="Goesmann A."/>
            <person name="Mussgnug J.H."/>
            <person name="Kruse O."/>
        </authorList>
    </citation>
    <scope>NUCLEOTIDE SEQUENCE [LARGE SCALE GENOMIC DNA]</scope>
    <source>
        <strain evidence="8 9">SAG 48.87</strain>
    </source>
</reference>
<gene>
    <name evidence="8" type="ORF">MNEG_1837</name>
</gene>
<dbReference type="Proteomes" id="UP000054498">
    <property type="component" value="Unassembled WGS sequence"/>
</dbReference>
<feature type="domain" description="Fe2OG dioxygenase" evidence="7">
    <location>
        <begin position="60"/>
        <end position="170"/>
    </location>
</feature>
<keyword evidence="5" id="KW-0408">Iron</keyword>
<dbReference type="STRING" id="145388.A0A0D2N0R6"/>
<feature type="region of interest" description="Disordered" evidence="6">
    <location>
        <begin position="476"/>
        <end position="495"/>
    </location>
</feature>
<feature type="region of interest" description="Disordered" evidence="6">
    <location>
        <begin position="175"/>
        <end position="206"/>
    </location>
</feature>
<evidence type="ECO:0000256" key="2">
    <source>
        <dbReference type="ARBA" id="ARBA00022723"/>
    </source>
</evidence>
<organism evidence="8 9">
    <name type="scientific">Monoraphidium neglectum</name>
    <dbReference type="NCBI Taxonomy" id="145388"/>
    <lineage>
        <taxon>Eukaryota</taxon>
        <taxon>Viridiplantae</taxon>
        <taxon>Chlorophyta</taxon>
        <taxon>core chlorophytes</taxon>
        <taxon>Chlorophyceae</taxon>
        <taxon>CS clade</taxon>
        <taxon>Sphaeropleales</taxon>
        <taxon>Selenastraceae</taxon>
        <taxon>Monoraphidium</taxon>
    </lineage>
</organism>
<dbReference type="InterPro" id="IPR005123">
    <property type="entry name" value="Oxoglu/Fe-dep_dioxygenase_dom"/>
</dbReference>
<dbReference type="GO" id="GO:0016705">
    <property type="term" value="F:oxidoreductase activity, acting on paired donors, with incorporation or reduction of molecular oxygen"/>
    <property type="evidence" value="ECO:0007669"/>
    <property type="project" value="InterPro"/>
</dbReference>
<dbReference type="GO" id="GO:0051213">
    <property type="term" value="F:dioxygenase activity"/>
    <property type="evidence" value="ECO:0007669"/>
    <property type="project" value="UniProtKB-KW"/>
</dbReference>
<evidence type="ECO:0000256" key="6">
    <source>
        <dbReference type="SAM" id="MobiDB-lite"/>
    </source>
</evidence>
<evidence type="ECO:0000256" key="3">
    <source>
        <dbReference type="ARBA" id="ARBA00022964"/>
    </source>
</evidence>